<reference evidence="1" key="2">
    <citation type="journal article" date="2015" name="Data Brief">
        <title>Shoot transcriptome of the giant reed, Arundo donax.</title>
        <authorList>
            <person name="Barrero R.A."/>
            <person name="Guerrero F.D."/>
            <person name="Moolhuijzen P."/>
            <person name="Goolsby J.A."/>
            <person name="Tidwell J."/>
            <person name="Bellgard S.E."/>
            <person name="Bellgard M.I."/>
        </authorList>
    </citation>
    <scope>NUCLEOTIDE SEQUENCE</scope>
    <source>
        <tissue evidence="1">Shoot tissue taken approximately 20 cm above the soil surface</tissue>
    </source>
</reference>
<dbReference type="AlphaFoldDB" id="A0A0A9BDL1"/>
<proteinExistence type="predicted"/>
<dbReference type="EMBL" id="GBRH01237667">
    <property type="protein sequence ID" value="JAD60228.1"/>
    <property type="molecule type" value="Transcribed_RNA"/>
</dbReference>
<reference evidence="1" key="1">
    <citation type="submission" date="2014-09" db="EMBL/GenBank/DDBJ databases">
        <authorList>
            <person name="Magalhaes I.L.F."/>
            <person name="Oliveira U."/>
            <person name="Santos F.R."/>
            <person name="Vidigal T.H.D.A."/>
            <person name="Brescovit A.D."/>
            <person name="Santos A.J."/>
        </authorList>
    </citation>
    <scope>NUCLEOTIDE SEQUENCE</scope>
    <source>
        <tissue evidence="1">Shoot tissue taken approximately 20 cm above the soil surface</tissue>
    </source>
</reference>
<sequence length="53" mass="6613">MRYKIYPSEPRVVINKYYIIVMTTLGTKRRRTPYIRVNQIKRMKRNRLARTIR</sequence>
<accession>A0A0A9BDL1</accession>
<name>A0A0A9BDL1_ARUDO</name>
<evidence type="ECO:0000313" key="1">
    <source>
        <dbReference type="EMBL" id="JAD60228.1"/>
    </source>
</evidence>
<protein>
    <submittedName>
        <fullName evidence="1">Uncharacterized protein</fullName>
    </submittedName>
</protein>
<organism evidence="1">
    <name type="scientific">Arundo donax</name>
    <name type="common">Giant reed</name>
    <name type="synonym">Donax arundinaceus</name>
    <dbReference type="NCBI Taxonomy" id="35708"/>
    <lineage>
        <taxon>Eukaryota</taxon>
        <taxon>Viridiplantae</taxon>
        <taxon>Streptophyta</taxon>
        <taxon>Embryophyta</taxon>
        <taxon>Tracheophyta</taxon>
        <taxon>Spermatophyta</taxon>
        <taxon>Magnoliopsida</taxon>
        <taxon>Liliopsida</taxon>
        <taxon>Poales</taxon>
        <taxon>Poaceae</taxon>
        <taxon>PACMAD clade</taxon>
        <taxon>Arundinoideae</taxon>
        <taxon>Arundineae</taxon>
        <taxon>Arundo</taxon>
    </lineage>
</organism>